<protein>
    <submittedName>
        <fullName evidence="1">DNA primase</fullName>
    </submittedName>
</protein>
<dbReference type="InterPro" id="IPR050219">
    <property type="entry name" value="DnaG_primase"/>
</dbReference>
<dbReference type="Pfam" id="PF13155">
    <property type="entry name" value="Toprim_2"/>
    <property type="match status" value="1"/>
</dbReference>
<gene>
    <name evidence="1" type="ORF">UFOVP112_254</name>
</gene>
<accession>A0A6J5L7C4</accession>
<dbReference type="EMBL" id="LR796233">
    <property type="protein sequence ID" value="CAB4129156.1"/>
    <property type="molecule type" value="Genomic_DNA"/>
</dbReference>
<dbReference type="PANTHER" id="PTHR30313">
    <property type="entry name" value="DNA PRIMASE"/>
    <property type="match status" value="1"/>
</dbReference>
<reference evidence="1" key="1">
    <citation type="submission" date="2020-04" db="EMBL/GenBank/DDBJ databases">
        <authorList>
            <person name="Chiriac C."/>
            <person name="Salcher M."/>
            <person name="Ghai R."/>
            <person name="Kavagutti S V."/>
        </authorList>
    </citation>
    <scope>NUCLEOTIDE SEQUENCE</scope>
</reference>
<dbReference type="PANTHER" id="PTHR30313:SF2">
    <property type="entry name" value="DNA PRIMASE"/>
    <property type="match status" value="1"/>
</dbReference>
<proteinExistence type="predicted"/>
<sequence length="344" mass="39180">MLNSIRDAVTQILPHKRKTNSSSGWTSFNAPCCIHNGESADTRGRGGLVMNPDGGVSYHCFNCNFKASYVPGRHLTYKFRKLLSWLGADEGTVKRLVIDAIRIRELVAPETLVEVVEQEEIKFKARPLPDEAQSFHALSNFYTLNNDRDVPAEFHNAVLYTASRHVDLSRYEFYWTPEKQYSLNRRVIVPFTWRNQVIGYTARTFDDNVKPKYHNSHEPNYVFNVDKQHKDAKFVIVVEGPFDAMAVDGVAILGNECHETQADIIDSLGREVIVVPDADKAGAKLVDTAIEYGWTVSFPVWQETHKDVASAVEQYGKLFVVKSILEARQSNKLKIELRRKKLYN</sequence>
<dbReference type="GO" id="GO:0006269">
    <property type="term" value="P:DNA replication, synthesis of primer"/>
    <property type="evidence" value="ECO:0007669"/>
    <property type="project" value="TreeGrafter"/>
</dbReference>
<dbReference type="Gene3D" id="3.40.1360.10">
    <property type="match status" value="1"/>
</dbReference>
<name>A0A6J5L7C4_9CAUD</name>
<dbReference type="CDD" id="cd03364">
    <property type="entry name" value="TOPRIM_DnaG_primases"/>
    <property type="match status" value="1"/>
</dbReference>
<organism evidence="1">
    <name type="scientific">uncultured Caudovirales phage</name>
    <dbReference type="NCBI Taxonomy" id="2100421"/>
    <lineage>
        <taxon>Viruses</taxon>
        <taxon>Duplodnaviria</taxon>
        <taxon>Heunggongvirae</taxon>
        <taxon>Uroviricota</taxon>
        <taxon>Caudoviricetes</taxon>
        <taxon>Peduoviridae</taxon>
        <taxon>Maltschvirus</taxon>
        <taxon>Maltschvirus maltsch</taxon>
    </lineage>
</organism>
<dbReference type="SUPFAM" id="SSF56731">
    <property type="entry name" value="DNA primase core"/>
    <property type="match status" value="1"/>
</dbReference>
<dbReference type="InterPro" id="IPR034151">
    <property type="entry name" value="TOPRIM_DnaG_bac"/>
</dbReference>
<evidence type="ECO:0000313" key="1">
    <source>
        <dbReference type="EMBL" id="CAB4129156.1"/>
    </source>
</evidence>